<dbReference type="Proteomes" id="UP000546257">
    <property type="component" value="Unassembled WGS sequence"/>
</dbReference>
<dbReference type="Pfam" id="PF13561">
    <property type="entry name" value="adh_short_C2"/>
    <property type="match status" value="1"/>
</dbReference>
<proteinExistence type="inferred from homology"/>
<dbReference type="PANTHER" id="PTHR43669:SF3">
    <property type="entry name" value="ALCOHOL DEHYDROGENASE, PUTATIVE (AFU_ORTHOLOGUE AFUA_3G03445)-RELATED"/>
    <property type="match status" value="1"/>
</dbReference>
<evidence type="ECO:0000313" key="4">
    <source>
        <dbReference type="Proteomes" id="UP000546257"/>
    </source>
</evidence>
<comment type="similarity">
    <text evidence="1">Belongs to the short-chain dehydrogenases/reductases (SDR) family.</text>
</comment>
<dbReference type="InterPro" id="IPR036291">
    <property type="entry name" value="NAD(P)-bd_dom_sf"/>
</dbReference>
<comment type="caution">
    <text evidence="3">The sequence shown here is derived from an EMBL/GenBank/DDBJ whole genome shotgun (WGS) entry which is preliminary data.</text>
</comment>
<dbReference type="Gene3D" id="3.40.50.720">
    <property type="entry name" value="NAD(P)-binding Rossmann-like Domain"/>
    <property type="match status" value="1"/>
</dbReference>
<gene>
    <name evidence="3" type="ORF">H5V44_12390</name>
</gene>
<dbReference type="PRINTS" id="PR00081">
    <property type="entry name" value="GDHRDH"/>
</dbReference>
<dbReference type="PRINTS" id="PR00080">
    <property type="entry name" value="SDRFAMILY"/>
</dbReference>
<sequence length="266" mass="28238">MEDFTDQTTVVTGGGGSNIGREVSRLLASKGAEVVIVDKDQETSQETVDIIESDGGNATFVEANLRDVREISAVVDEVADEFGPIDVLVNNAGGASGLRLDQIDEAEFDYNVETNLKSAFFVTKAALPQLVANGGGSVVYVSSINALLGGFSEVAYSISNVGLHALARCLTADYADDGVRFNVVCPGSVIGDSGTWNEREREDPGTKQRIHELYPMGRYGDPEDIAEVISFLSSDRASWISGVVLPVDGGLTATGSLPGGRWWENI</sequence>
<organism evidence="3 4">
    <name type="scientific">Halobellus ruber</name>
    <dbReference type="NCBI Taxonomy" id="2761102"/>
    <lineage>
        <taxon>Archaea</taxon>
        <taxon>Methanobacteriati</taxon>
        <taxon>Methanobacteriota</taxon>
        <taxon>Stenosarchaea group</taxon>
        <taxon>Halobacteria</taxon>
        <taxon>Halobacteriales</taxon>
        <taxon>Haloferacaceae</taxon>
        <taxon>Halobellus</taxon>
    </lineage>
</organism>
<reference evidence="3 4" key="1">
    <citation type="submission" date="2020-08" db="EMBL/GenBank/DDBJ databases">
        <authorList>
            <person name="Seo M.-J."/>
        </authorList>
    </citation>
    <scope>NUCLEOTIDE SEQUENCE [LARGE SCALE GENOMIC DNA]</scope>
    <source>
        <strain evidence="3 4">MBLA0160</strain>
    </source>
</reference>
<evidence type="ECO:0000256" key="1">
    <source>
        <dbReference type="ARBA" id="ARBA00006484"/>
    </source>
</evidence>
<evidence type="ECO:0000313" key="3">
    <source>
        <dbReference type="EMBL" id="MBB6647072.1"/>
    </source>
</evidence>
<dbReference type="RefSeq" id="WP_185193446.1">
    <property type="nucleotide sequence ID" value="NZ_JACKXD010000004.1"/>
</dbReference>
<dbReference type="FunFam" id="3.40.50.720:FF:000084">
    <property type="entry name" value="Short-chain dehydrogenase reductase"/>
    <property type="match status" value="1"/>
</dbReference>
<dbReference type="AlphaFoldDB" id="A0A7J9SKP3"/>
<dbReference type="SUPFAM" id="SSF51735">
    <property type="entry name" value="NAD(P)-binding Rossmann-fold domains"/>
    <property type="match status" value="1"/>
</dbReference>
<dbReference type="InterPro" id="IPR002347">
    <property type="entry name" value="SDR_fam"/>
</dbReference>
<dbReference type="PANTHER" id="PTHR43669">
    <property type="entry name" value="5-KETO-D-GLUCONATE 5-REDUCTASE"/>
    <property type="match status" value="1"/>
</dbReference>
<dbReference type="EMBL" id="JACKXD010000004">
    <property type="protein sequence ID" value="MBB6647072.1"/>
    <property type="molecule type" value="Genomic_DNA"/>
</dbReference>
<dbReference type="CDD" id="cd05233">
    <property type="entry name" value="SDR_c"/>
    <property type="match status" value="1"/>
</dbReference>
<accession>A0A7J9SKP3</accession>
<name>A0A7J9SKP3_9EURY</name>
<protein>
    <submittedName>
        <fullName evidence="3">SDR family oxidoreductase</fullName>
    </submittedName>
</protein>
<dbReference type="GO" id="GO:0016491">
    <property type="term" value="F:oxidoreductase activity"/>
    <property type="evidence" value="ECO:0007669"/>
    <property type="project" value="UniProtKB-KW"/>
</dbReference>
<keyword evidence="4" id="KW-1185">Reference proteome</keyword>
<evidence type="ECO:0000256" key="2">
    <source>
        <dbReference type="ARBA" id="ARBA00023002"/>
    </source>
</evidence>
<keyword evidence="2" id="KW-0560">Oxidoreductase</keyword>